<dbReference type="AlphaFoldDB" id="A0A396JT39"/>
<protein>
    <submittedName>
        <fullName evidence="1">Uncharacterized protein</fullName>
    </submittedName>
</protein>
<dbReference type="Gramene" id="rna4659">
    <property type="protein sequence ID" value="RHN80702.1"/>
    <property type="gene ID" value="gene4659"/>
</dbReference>
<name>A0A396JT39_MEDTR</name>
<evidence type="ECO:0000313" key="2">
    <source>
        <dbReference type="Proteomes" id="UP000265566"/>
    </source>
</evidence>
<comment type="caution">
    <text evidence="1">The sequence shown here is derived from an EMBL/GenBank/DDBJ whole genome shotgun (WGS) entry which is preliminary data.</text>
</comment>
<accession>A0A396JT39</accession>
<gene>
    <name evidence="1" type="ORF">MtrunA17_Chr1g0191131</name>
</gene>
<dbReference type="Proteomes" id="UP000265566">
    <property type="component" value="Chromosome 1"/>
</dbReference>
<sequence length="60" mass="6343">MSSLCAISLGLDNVRSCNMLCTVFNSGIATSSFGGESAEVRFQDRHESHLGRTSEDSSSG</sequence>
<organism evidence="1 2">
    <name type="scientific">Medicago truncatula</name>
    <name type="common">Barrel medic</name>
    <name type="synonym">Medicago tribuloides</name>
    <dbReference type="NCBI Taxonomy" id="3880"/>
    <lineage>
        <taxon>Eukaryota</taxon>
        <taxon>Viridiplantae</taxon>
        <taxon>Streptophyta</taxon>
        <taxon>Embryophyta</taxon>
        <taxon>Tracheophyta</taxon>
        <taxon>Spermatophyta</taxon>
        <taxon>Magnoliopsida</taxon>
        <taxon>eudicotyledons</taxon>
        <taxon>Gunneridae</taxon>
        <taxon>Pentapetalae</taxon>
        <taxon>rosids</taxon>
        <taxon>fabids</taxon>
        <taxon>Fabales</taxon>
        <taxon>Fabaceae</taxon>
        <taxon>Papilionoideae</taxon>
        <taxon>50 kb inversion clade</taxon>
        <taxon>NPAAA clade</taxon>
        <taxon>Hologalegina</taxon>
        <taxon>IRL clade</taxon>
        <taxon>Trifolieae</taxon>
        <taxon>Medicago</taxon>
    </lineage>
</organism>
<evidence type="ECO:0000313" key="1">
    <source>
        <dbReference type="EMBL" id="RHN80702.1"/>
    </source>
</evidence>
<reference evidence="2" key="1">
    <citation type="journal article" date="2018" name="Nat. Plants">
        <title>Whole-genome landscape of Medicago truncatula symbiotic genes.</title>
        <authorList>
            <person name="Pecrix Y."/>
            <person name="Staton S.E."/>
            <person name="Sallet E."/>
            <person name="Lelandais-Briere C."/>
            <person name="Moreau S."/>
            <person name="Carrere S."/>
            <person name="Blein T."/>
            <person name="Jardinaud M.F."/>
            <person name="Latrasse D."/>
            <person name="Zouine M."/>
            <person name="Zahm M."/>
            <person name="Kreplak J."/>
            <person name="Mayjonade B."/>
            <person name="Satge C."/>
            <person name="Perez M."/>
            <person name="Cauet S."/>
            <person name="Marande W."/>
            <person name="Chantry-Darmon C."/>
            <person name="Lopez-Roques C."/>
            <person name="Bouchez O."/>
            <person name="Berard A."/>
            <person name="Debelle F."/>
            <person name="Munos S."/>
            <person name="Bendahmane A."/>
            <person name="Berges H."/>
            <person name="Niebel A."/>
            <person name="Buitink J."/>
            <person name="Frugier F."/>
            <person name="Benhamed M."/>
            <person name="Crespi M."/>
            <person name="Gouzy J."/>
            <person name="Gamas P."/>
        </authorList>
    </citation>
    <scope>NUCLEOTIDE SEQUENCE [LARGE SCALE GENOMIC DNA]</scope>
    <source>
        <strain evidence="2">cv. Jemalong A17</strain>
    </source>
</reference>
<proteinExistence type="predicted"/>
<dbReference type="EMBL" id="PSQE01000001">
    <property type="protein sequence ID" value="RHN80702.1"/>
    <property type="molecule type" value="Genomic_DNA"/>
</dbReference>